<dbReference type="KEGG" id="pay:PAU_01064"/>
<reference evidence="1 2" key="1">
    <citation type="journal article" date="2009" name="BMC Genomics">
        <title>Comparative genomics of the emerging human pathogen Photorhabdus asymbiotica with the insect pathogen Photorhabdus luminescens.</title>
        <authorList>
            <person name="Wilkinson P."/>
            <person name="Waterfield N.R."/>
            <person name="Crossman L."/>
            <person name="Corton C."/>
            <person name="Sanchez-Contreras M."/>
            <person name="Vlisidou I."/>
            <person name="Barron A."/>
            <person name="Bignell A."/>
            <person name="Clark L."/>
            <person name="Ormond D."/>
            <person name="Mayho M."/>
            <person name="Bason N."/>
            <person name="Smith F."/>
            <person name="Simmonds M."/>
            <person name="Churcher C."/>
            <person name="Harris D."/>
            <person name="Thompson N.R."/>
            <person name="Quail M."/>
            <person name="Parkhill J."/>
            <person name="ffrench-Constant R.H."/>
        </authorList>
    </citation>
    <scope>NUCLEOTIDE SEQUENCE [LARGE SCALE GENOMIC DNA]</scope>
    <source>
        <strain evidence="2">ATCC 43949 / 3105-77</strain>
    </source>
</reference>
<accession>C7BPG6</accession>
<name>C7BPG6_PHOAA</name>
<dbReference type="STRING" id="291112.PAU_01064"/>
<dbReference type="Proteomes" id="UP000002747">
    <property type="component" value="Chromosome"/>
</dbReference>
<evidence type="ECO:0000313" key="2">
    <source>
        <dbReference type="Proteomes" id="UP000002747"/>
    </source>
</evidence>
<sequence length="83" mass="9398">MVDDNYHIHGLLPQRRKSGKLEATTQLNKRVNPAEKGFSLLPPSFMPLSLKGNSFNKKVTPVIIKNQTPEHRKFLSYLTHSVG</sequence>
<organism evidence="1 2">
    <name type="scientific">Photorhabdus asymbiotica subsp. asymbiotica (strain ATCC 43949 / 3105-77)</name>
    <name type="common">Xenorhabdus luminescens (strain 2)</name>
    <dbReference type="NCBI Taxonomy" id="553480"/>
    <lineage>
        <taxon>Bacteria</taxon>
        <taxon>Pseudomonadati</taxon>
        <taxon>Pseudomonadota</taxon>
        <taxon>Gammaproteobacteria</taxon>
        <taxon>Enterobacterales</taxon>
        <taxon>Morganellaceae</taxon>
        <taxon>Photorhabdus</taxon>
    </lineage>
</organism>
<protein>
    <submittedName>
        <fullName evidence="1">Uncharacterized protein</fullName>
    </submittedName>
</protein>
<gene>
    <name evidence="1" type="ordered locus">PAU_01064</name>
</gene>
<evidence type="ECO:0000313" key="1">
    <source>
        <dbReference type="EMBL" id="CAQ83156.1"/>
    </source>
</evidence>
<proteinExistence type="predicted"/>
<dbReference type="AlphaFoldDB" id="C7BPG6"/>
<dbReference type="EMBL" id="FM162591">
    <property type="protein sequence ID" value="CAQ83156.1"/>
    <property type="molecule type" value="Genomic_DNA"/>
</dbReference>